<accession>A0A7W8E0Y7</accession>
<evidence type="ECO:0000313" key="8">
    <source>
        <dbReference type="Proteomes" id="UP000542353"/>
    </source>
</evidence>
<reference evidence="7 8" key="1">
    <citation type="submission" date="2020-08" db="EMBL/GenBank/DDBJ databases">
        <title>Genomic Encyclopedia of Type Strains, Phase IV (KMG-IV): sequencing the most valuable type-strain genomes for metagenomic binning, comparative biology and taxonomic classification.</title>
        <authorList>
            <person name="Goeker M."/>
        </authorList>
    </citation>
    <scope>NUCLEOTIDE SEQUENCE [LARGE SCALE GENOMIC DNA]</scope>
    <source>
        <strain evidence="7 8">DSM 12706</strain>
    </source>
</reference>
<protein>
    <submittedName>
        <fullName evidence="7">DNA-binding transcriptional LysR family regulator</fullName>
    </submittedName>
</protein>
<evidence type="ECO:0000256" key="2">
    <source>
        <dbReference type="ARBA" id="ARBA00009437"/>
    </source>
</evidence>
<dbReference type="SUPFAM" id="SSF53850">
    <property type="entry name" value="Periplasmic binding protein-like II"/>
    <property type="match status" value="1"/>
</dbReference>
<keyword evidence="8" id="KW-1185">Reference proteome</keyword>
<dbReference type="Gene3D" id="1.10.10.10">
    <property type="entry name" value="Winged helix-like DNA-binding domain superfamily/Winged helix DNA-binding domain"/>
    <property type="match status" value="1"/>
</dbReference>
<evidence type="ECO:0000313" key="7">
    <source>
        <dbReference type="EMBL" id="MBB5049954.1"/>
    </source>
</evidence>
<keyword evidence="5" id="KW-0804">Transcription</keyword>
<dbReference type="RefSeq" id="WP_184262739.1">
    <property type="nucleotide sequence ID" value="NZ_JACHIH010000054.1"/>
</dbReference>
<dbReference type="InterPro" id="IPR050950">
    <property type="entry name" value="HTH-type_LysR_regulators"/>
</dbReference>
<sequence length="310" mass="34392">MLHSRLLRYLDEVVSSGSIRQAAERLNVASSSINRQILELESKIQVPIFERLPRGLRLTAAGEILITHIRQTLRDHDRVQSRISELRGLNRGTIKVATMSGLASGVLSRLVVRFREEYPGIKIVVHTYLADAILNAVEQADVDFGFGYNLRADPSLHLLHVFAARLGAIVSAQHPLAKLPGVRLADCCNYPVVLADSTTSIYRQVHNACVGSKVTLKPTFETNSVELMKYLAIRDSAVTFLSATDVSEEIRDGDLVFLRILDQSLKSHPLAMIHRANTSLALSPALFAEMLRIETLKLLERGHLAQQDMA</sequence>
<evidence type="ECO:0000256" key="4">
    <source>
        <dbReference type="ARBA" id="ARBA00023125"/>
    </source>
</evidence>
<evidence type="ECO:0000256" key="1">
    <source>
        <dbReference type="ARBA" id="ARBA00003502"/>
    </source>
</evidence>
<dbReference type="SUPFAM" id="SSF46785">
    <property type="entry name" value="Winged helix' DNA-binding domain"/>
    <property type="match status" value="1"/>
</dbReference>
<feature type="domain" description="HTH lysR-type" evidence="6">
    <location>
        <begin position="1"/>
        <end position="59"/>
    </location>
</feature>
<dbReference type="InterPro" id="IPR000847">
    <property type="entry name" value="LysR_HTH_N"/>
</dbReference>
<dbReference type="InterPro" id="IPR036388">
    <property type="entry name" value="WH-like_DNA-bd_sf"/>
</dbReference>
<dbReference type="Gene3D" id="3.40.190.290">
    <property type="match status" value="1"/>
</dbReference>
<comment type="similarity">
    <text evidence="2">Belongs to the LysR transcriptional regulatory family.</text>
</comment>
<dbReference type="GO" id="GO:0003677">
    <property type="term" value="F:DNA binding"/>
    <property type="evidence" value="ECO:0007669"/>
    <property type="project" value="UniProtKB-KW"/>
</dbReference>
<dbReference type="GO" id="GO:0005829">
    <property type="term" value="C:cytosol"/>
    <property type="evidence" value="ECO:0007669"/>
    <property type="project" value="TreeGrafter"/>
</dbReference>
<dbReference type="Pfam" id="PF00126">
    <property type="entry name" value="HTH_1"/>
    <property type="match status" value="1"/>
</dbReference>
<organism evidence="7 8">
    <name type="scientific">Rhodopseudomonas rhenobacensis</name>
    <dbReference type="NCBI Taxonomy" id="87461"/>
    <lineage>
        <taxon>Bacteria</taxon>
        <taxon>Pseudomonadati</taxon>
        <taxon>Pseudomonadota</taxon>
        <taxon>Alphaproteobacteria</taxon>
        <taxon>Hyphomicrobiales</taxon>
        <taxon>Nitrobacteraceae</taxon>
        <taxon>Rhodopseudomonas</taxon>
    </lineage>
</organism>
<dbReference type="GO" id="GO:0003700">
    <property type="term" value="F:DNA-binding transcription factor activity"/>
    <property type="evidence" value="ECO:0007669"/>
    <property type="project" value="InterPro"/>
</dbReference>
<gene>
    <name evidence="7" type="ORF">HNR60_004739</name>
</gene>
<dbReference type="Proteomes" id="UP000542353">
    <property type="component" value="Unassembled WGS sequence"/>
</dbReference>
<dbReference type="AlphaFoldDB" id="A0A7W8E0Y7"/>
<comment type="function">
    <text evidence="1">NodD regulates the expression of the nodABCFE genes which encode other nodulation proteins. NodD is also a negative regulator of its own expression. Binds flavonoids as inducers.</text>
</comment>
<proteinExistence type="inferred from homology"/>
<dbReference type="EMBL" id="JACHIH010000054">
    <property type="protein sequence ID" value="MBB5049954.1"/>
    <property type="molecule type" value="Genomic_DNA"/>
</dbReference>
<dbReference type="PANTHER" id="PTHR30419">
    <property type="entry name" value="HTH-TYPE TRANSCRIPTIONAL REGULATOR YBHD"/>
    <property type="match status" value="1"/>
</dbReference>
<keyword evidence="3" id="KW-0805">Transcription regulation</keyword>
<evidence type="ECO:0000256" key="5">
    <source>
        <dbReference type="ARBA" id="ARBA00023163"/>
    </source>
</evidence>
<keyword evidence="4 7" id="KW-0238">DNA-binding</keyword>
<evidence type="ECO:0000256" key="3">
    <source>
        <dbReference type="ARBA" id="ARBA00023015"/>
    </source>
</evidence>
<dbReference type="InterPro" id="IPR005119">
    <property type="entry name" value="LysR_subst-bd"/>
</dbReference>
<dbReference type="PROSITE" id="PS50931">
    <property type="entry name" value="HTH_LYSR"/>
    <property type="match status" value="1"/>
</dbReference>
<dbReference type="InterPro" id="IPR036390">
    <property type="entry name" value="WH_DNA-bd_sf"/>
</dbReference>
<comment type="caution">
    <text evidence="7">The sequence shown here is derived from an EMBL/GenBank/DDBJ whole genome shotgun (WGS) entry which is preliminary data.</text>
</comment>
<name>A0A7W8E0Y7_9BRAD</name>
<dbReference type="Pfam" id="PF03466">
    <property type="entry name" value="LysR_substrate"/>
    <property type="match status" value="1"/>
</dbReference>
<evidence type="ECO:0000259" key="6">
    <source>
        <dbReference type="PROSITE" id="PS50931"/>
    </source>
</evidence>